<dbReference type="PANTHER" id="PTHR42866">
    <property type="entry name" value="3-DEOXY-MANNO-OCTULOSONATE CYTIDYLYLTRANSFERASE"/>
    <property type="match status" value="1"/>
</dbReference>
<dbReference type="Gene3D" id="3.90.550.10">
    <property type="entry name" value="Spore Coat Polysaccharide Biosynthesis Protein SpsA, Chain A"/>
    <property type="match status" value="1"/>
</dbReference>
<dbReference type="GO" id="GO:0005829">
    <property type="term" value="C:cytosol"/>
    <property type="evidence" value="ECO:0007669"/>
    <property type="project" value="TreeGrafter"/>
</dbReference>
<dbReference type="AlphaFoldDB" id="V4RJP0"/>
<dbReference type="NCBIfam" id="NF003952">
    <property type="entry name" value="PRK05450.1-5"/>
    <property type="match status" value="1"/>
</dbReference>
<dbReference type="NCBIfam" id="TIGR00466">
    <property type="entry name" value="kdsB"/>
    <property type="match status" value="1"/>
</dbReference>
<dbReference type="GO" id="GO:0009103">
    <property type="term" value="P:lipopolysaccharide biosynthetic process"/>
    <property type="evidence" value="ECO:0007669"/>
    <property type="project" value="UniProtKB-KW"/>
</dbReference>
<evidence type="ECO:0000256" key="1">
    <source>
        <dbReference type="ARBA" id="ARBA00022679"/>
    </source>
</evidence>
<keyword evidence="5" id="KW-1185">Reference proteome</keyword>
<dbReference type="InterPro" id="IPR029044">
    <property type="entry name" value="Nucleotide-diphossugar_trans"/>
</dbReference>
<reference evidence="4 5" key="1">
    <citation type="journal article" date="2014" name="Genome Announc.">
        <title>Draft Genome Sequence of Lutibaculum baratangense Strain AMV1T, Isolated from a Mud Volcano in Andamans, India.</title>
        <authorList>
            <person name="Singh A."/>
            <person name="Sreenivas A."/>
            <person name="Sathyanarayana Reddy G."/>
            <person name="Pinnaka A.K."/>
            <person name="Shivaji S."/>
        </authorList>
    </citation>
    <scope>NUCLEOTIDE SEQUENCE [LARGE SCALE GENOMIC DNA]</scope>
    <source>
        <strain evidence="4 5">AMV1</strain>
    </source>
</reference>
<dbReference type="EC" id="2.7.7.38" evidence="4"/>
<keyword evidence="2 4" id="KW-0548">Nucleotidyltransferase</keyword>
<organism evidence="4 5">
    <name type="scientific">Lutibaculum baratangense AMV1</name>
    <dbReference type="NCBI Taxonomy" id="631454"/>
    <lineage>
        <taxon>Bacteria</taxon>
        <taxon>Pseudomonadati</taxon>
        <taxon>Pseudomonadota</taxon>
        <taxon>Alphaproteobacteria</taxon>
        <taxon>Hyphomicrobiales</taxon>
        <taxon>Tepidamorphaceae</taxon>
        <taxon>Lutibaculum</taxon>
    </lineage>
</organism>
<keyword evidence="3" id="KW-0448">Lipopolysaccharide biosynthesis</keyword>
<dbReference type="SUPFAM" id="SSF53448">
    <property type="entry name" value="Nucleotide-diphospho-sugar transferases"/>
    <property type="match status" value="1"/>
</dbReference>
<dbReference type="InterPro" id="IPR003329">
    <property type="entry name" value="Cytidylyl_trans"/>
</dbReference>
<dbReference type="Proteomes" id="UP000017819">
    <property type="component" value="Unassembled WGS sequence"/>
</dbReference>
<gene>
    <name evidence="4" type="ORF">N177_1651</name>
</gene>
<dbReference type="InterPro" id="IPR004528">
    <property type="entry name" value="KdsB"/>
</dbReference>
<dbReference type="CDD" id="cd02517">
    <property type="entry name" value="CMP-KDO-Synthetase"/>
    <property type="match status" value="1"/>
</dbReference>
<dbReference type="STRING" id="631454.N177_1651"/>
<name>V4RJP0_9HYPH</name>
<dbReference type="eggNOG" id="COG1212">
    <property type="taxonomic scope" value="Bacteria"/>
</dbReference>
<comment type="caution">
    <text evidence="4">The sequence shown here is derived from an EMBL/GenBank/DDBJ whole genome shotgun (WGS) entry which is preliminary data.</text>
</comment>
<dbReference type="EMBL" id="AWXZ01000019">
    <property type="protein sequence ID" value="ESR25539.1"/>
    <property type="molecule type" value="Genomic_DNA"/>
</dbReference>
<accession>V4RJP0</accession>
<keyword evidence="1 4" id="KW-0808">Transferase</keyword>
<evidence type="ECO:0000313" key="5">
    <source>
        <dbReference type="Proteomes" id="UP000017819"/>
    </source>
</evidence>
<evidence type="ECO:0000256" key="2">
    <source>
        <dbReference type="ARBA" id="ARBA00022695"/>
    </source>
</evidence>
<dbReference type="GO" id="GO:0008690">
    <property type="term" value="F:3-deoxy-manno-octulosonate cytidylyltransferase activity"/>
    <property type="evidence" value="ECO:0007669"/>
    <property type="project" value="UniProtKB-EC"/>
</dbReference>
<evidence type="ECO:0000256" key="3">
    <source>
        <dbReference type="ARBA" id="ARBA00022985"/>
    </source>
</evidence>
<dbReference type="RefSeq" id="WP_023431793.1">
    <property type="nucleotide sequence ID" value="NZ_AWXZ01000019.1"/>
</dbReference>
<dbReference type="PANTHER" id="PTHR42866:SF2">
    <property type="entry name" value="3-DEOXY-MANNO-OCTULOSONATE CYTIDYLYLTRANSFERASE, MITOCHONDRIAL"/>
    <property type="match status" value="1"/>
</dbReference>
<dbReference type="Pfam" id="PF02348">
    <property type="entry name" value="CTP_transf_3"/>
    <property type="match status" value="1"/>
</dbReference>
<proteinExistence type="predicted"/>
<evidence type="ECO:0000313" key="4">
    <source>
        <dbReference type="EMBL" id="ESR25539.1"/>
    </source>
</evidence>
<dbReference type="NCBIfam" id="NF003948">
    <property type="entry name" value="PRK05450.1-1"/>
    <property type="match status" value="1"/>
</dbReference>
<sequence length="243" mass="26263">MSALVVIPARLGSPRIPRKPLSVIAGRSLILHVLDRAREADVGPVVVATDAPEVADLVRAEGGEVVMTRSDHTSGSDRAEEAARLYDPEGKADVVIDFQADLPTLSAEMVRSVLPPLQDDEVAMATLAAPIVSYSQRSDSSVVKVVGSTIAERRMRALYFTRAAAPWGDGPLYHHVGLYAWRRTALTRFASLSRSVLERRERLEQLRALEAGMRIDVVIADDAPVGVHTAADLVRAEAALEAQ</sequence>
<dbReference type="PATRIC" id="fig|631454.5.peg.1632"/>
<protein>
    <submittedName>
        <fullName evidence="4">3-deoxy-manno-octulosonate cytidylyltransferase</fullName>
        <ecNumber evidence="4">2.7.7.38</ecNumber>
    </submittedName>
</protein>